<dbReference type="GO" id="GO:0004497">
    <property type="term" value="F:monooxygenase activity"/>
    <property type="evidence" value="ECO:0007669"/>
    <property type="project" value="UniProtKB-KW"/>
</dbReference>
<keyword evidence="5" id="KW-0186">Copper</keyword>
<feature type="chain" id="PRO_5034192142" description="lytic cellulose monooxygenase (C4-dehydrogenating)" evidence="13">
    <location>
        <begin position="21"/>
        <end position="252"/>
    </location>
</feature>
<dbReference type="GO" id="GO:0046872">
    <property type="term" value="F:metal ion binding"/>
    <property type="evidence" value="ECO:0007669"/>
    <property type="project" value="UniProtKB-KW"/>
</dbReference>
<feature type="signal peptide" evidence="13">
    <location>
        <begin position="1"/>
        <end position="20"/>
    </location>
</feature>
<evidence type="ECO:0000256" key="8">
    <source>
        <dbReference type="ARBA" id="ARBA00023277"/>
    </source>
</evidence>
<dbReference type="EMBL" id="JAACJL010000045">
    <property type="protein sequence ID" value="KAF4613533.1"/>
    <property type="molecule type" value="Genomic_DNA"/>
</dbReference>
<evidence type="ECO:0000256" key="9">
    <source>
        <dbReference type="ARBA" id="ARBA00023326"/>
    </source>
</evidence>
<reference evidence="15 16" key="1">
    <citation type="submission" date="2019-12" db="EMBL/GenBank/DDBJ databases">
        <authorList>
            <person name="Floudas D."/>
            <person name="Bentzer J."/>
            <person name="Ahren D."/>
            <person name="Johansson T."/>
            <person name="Persson P."/>
            <person name="Tunlid A."/>
        </authorList>
    </citation>
    <scope>NUCLEOTIDE SEQUENCE [LARGE SCALE GENOMIC DNA]</scope>
    <source>
        <strain evidence="15 16">CBS 102.39</strain>
    </source>
</reference>
<dbReference type="Pfam" id="PF03443">
    <property type="entry name" value="AA9"/>
    <property type="match status" value="1"/>
</dbReference>
<evidence type="ECO:0000313" key="16">
    <source>
        <dbReference type="Proteomes" id="UP000521872"/>
    </source>
</evidence>
<evidence type="ECO:0000256" key="5">
    <source>
        <dbReference type="ARBA" id="ARBA00023008"/>
    </source>
</evidence>
<evidence type="ECO:0000259" key="14">
    <source>
        <dbReference type="Pfam" id="PF03443"/>
    </source>
</evidence>
<dbReference type="InterPro" id="IPR005103">
    <property type="entry name" value="AA9_LPMO"/>
</dbReference>
<comment type="cofactor">
    <cofactor evidence="1">
        <name>Cu(2+)</name>
        <dbReference type="ChEBI" id="CHEBI:29036"/>
    </cofactor>
</comment>
<accession>A0A8H4QMG6</accession>
<dbReference type="PANTHER" id="PTHR33353">
    <property type="entry name" value="PUTATIVE (AFU_ORTHOLOGUE AFUA_1G12560)-RELATED"/>
    <property type="match status" value="1"/>
</dbReference>
<evidence type="ECO:0000313" key="15">
    <source>
        <dbReference type="EMBL" id="KAF4613533.1"/>
    </source>
</evidence>
<dbReference type="InterPro" id="IPR049892">
    <property type="entry name" value="AA9"/>
</dbReference>
<evidence type="ECO:0000256" key="10">
    <source>
        <dbReference type="ARBA" id="ARBA00044502"/>
    </source>
</evidence>
<dbReference type="Gene3D" id="2.70.50.70">
    <property type="match status" value="1"/>
</dbReference>
<protein>
    <recommendedName>
        <fullName evidence="12">lytic cellulose monooxygenase (C4-dehydrogenating)</fullName>
        <ecNumber evidence="12">1.14.99.56</ecNumber>
    </recommendedName>
</protein>
<keyword evidence="3" id="KW-0136">Cellulose degradation</keyword>
<evidence type="ECO:0000256" key="7">
    <source>
        <dbReference type="ARBA" id="ARBA00023157"/>
    </source>
</evidence>
<dbReference type="AlphaFoldDB" id="A0A8H4QMG6"/>
<keyword evidence="16" id="KW-1185">Reference proteome</keyword>
<dbReference type="PANTHER" id="PTHR33353:SF6">
    <property type="entry name" value="ENDOGLUCANASE IV"/>
    <property type="match status" value="1"/>
</dbReference>
<evidence type="ECO:0000256" key="1">
    <source>
        <dbReference type="ARBA" id="ARBA00001973"/>
    </source>
</evidence>
<comment type="catalytic activity">
    <reaction evidence="11">
        <text>[(1-&gt;4)-beta-D-glucosyl]n+m + reduced acceptor + O2 = 4-dehydro-beta-D-glucosyl-[(1-&gt;4)-beta-D-glucosyl]n-1 + [(1-&gt;4)-beta-D-glucosyl]m + acceptor + H2O.</text>
        <dbReference type="EC" id="1.14.99.56"/>
    </reaction>
</comment>
<sequence length="252" mass="26876">MIKVSLFTALLSALVVTVRGHGYVQDIVSGSTHYTGYLPYQDPYYNPPPQRIVRKIPGNGPVTDLTLIDIQCNGYTDGGAPGSAPAAIYATVAAGSQLKLNWTAWPDSHMGPMITYMARAPSDITKWSPGNAAVWFKVAESGKTSDGKWAATDLLTASNSIYTFTIPPKLKAGQYIVRHEIIALHAAYTYPGAQFYPSCIQIQVTGSGTALPTSFVSFPGAYTPTTPGIVYDAYTNTSAYPIPGPAVWTGGN</sequence>
<proteinExistence type="inferred from homology"/>
<dbReference type="GO" id="GO:0030245">
    <property type="term" value="P:cellulose catabolic process"/>
    <property type="evidence" value="ECO:0007669"/>
    <property type="project" value="UniProtKB-KW"/>
</dbReference>
<evidence type="ECO:0000256" key="12">
    <source>
        <dbReference type="ARBA" id="ARBA00047174"/>
    </source>
</evidence>
<keyword evidence="2" id="KW-0479">Metal-binding</keyword>
<comment type="caution">
    <text evidence="15">The sequence shown here is derived from an EMBL/GenBank/DDBJ whole genome shotgun (WGS) entry which is preliminary data.</text>
</comment>
<evidence type="ECO:0000256" key="3">
    <source>
        <dbReference type="ARBA" id="ARBA00023001"/>
    </source>
</evidence>
<keyword evidence="4" id="KW-0560">Oxidoreductase</keyword>
<feature type="domain" description="Auxiliary Activity family 9 catalytic" evidence="14">
    <location>
        <begin position="21"/>
        <end position="238"/>
    </location>
</feature>
<keyword evidence="13" id="KW-0732">Signal</keyword>
<keyword evidence="7" id="KW-1015">Disulfide bond</keyword>
<keyword evidence="8" id="KW-0119">Carbohydrate metabolism</keyword>
<evidence type="ECO:0000256" key="11">
    <source>
        <dbReference type="ARBA" id="ARBA00045077"/>
    </source>
</evidence>
<evidence type="ECO:0000256" key="4">
    <source>
        <dbReference type="ARBA" id="ARBA00023002"/>
    </source>
</evidence>
<evidence type="ECO:0000256" key="6">
    <source>
        <dbReference type="ARBA" id="ARBA00023033"/>
    </source>
</evidence>
<dbReference type="Proteomes" id="UP000521872">
    <property type="component" value="Unassembled WGS sequence"/>
</dbReference>
<keyword evidence="9" id="KW-0624">Polysaccharide degradation</keyword>
<organism evidence="15 16">
    <name type="scientific">Agrocybe pediades</name>
    <dbReference type="NCBI Taxonomy" id="84607"/>
    <lineage>
        <taxon>Eukaryota</taxon>
        <taxon>Fungi</taxon>
        <taxon>Dikarya</taxon>
        <taxon>Basidiomycota</taxon>
        <taxon>Agaricomycotina</taxon>
        <taxon>Agaricomycetes</taxon>
        <taxon>Agaricomycetidae</taxon>
        <taxon>Agaricales</taxon>
        <taxon>Agaricineae</taxon>
        <taxon>Strophariaceae</taxon>
        <taxon>Agrocybe</taxon>
    </lineage>
</organism>
<comment type="similarity">
    <text evidence="10">Belongs to the polysaccharide monooxygenase AA9 family.</text>
</comment>
<name>A0A8H4QMG6_9AGAR</name>
<dbReference type="CDD" id="cd21175">
    <property type="entry name" value="LPMO_AA9"/>
    <property type="match status" value="1"/>
</dbReference>
<gene>
    <name evidence="15" type="ORF">D9613_008195</name>
</gene>
<dbReference type="EC" id="1.14.99.56" evidence="12"/>
<evidence type="ECO:0000256" key="13">
    <source>
        <dbReference type="SAM" id="SignalP"/>
    </source>
</evidence>
<evidence type="ECO:0000256" key="2">
    <source>
        <dbReference type="ARBA" id="ARBA00022723"/>
    </source>
</evidence>
<keyword evidence="6" id="KW-0503">Monooxygenase</keyword>